<feature type="transmembrane region" description="Helical" evidence="1">
    <location>
        <begin position="51"/>
        <end position="70"/>
    </location>
</feature>
<reference evidence="2 3" key="1">
    <citation type="submission" date="2013-06" db="EMBL/GenBank/DDBJ databases">
        <authorList>
            <person name="Walk S."/>
            <person name="Aronoff D."/>
            <person name="Young V.Y."/>
            <person name="Marsh J."/>
            <person name="Harrison L."/>
            <person name="Daugherty S.C."/>
            <person name="Shefchek K.A."/>
            <person name="Hine E.E."/>
            <person name="Tallon L.J."/>
            <person name="Sadzewicz L.K."/>
            <person name="Rasko D.A."/>
        </authorList>
    </citation>
    <scope>NUCLEOTIDE SEQUENCE [LARGE SCALE GENOMIC DNA]</scope>
    <source>
        <strain evidence="2 3">ATCC 638</strain>
    </source>
</reference>
<keyword evidence="1" id="KW-0472">Membrane</keyword>
<dbReference type="GeneID" id="67472456"/>
<dbReference type="Proteomes" id="UP000015688">
    <property type="component" value="Unassembled WGS sequence"/>
</dbReference>
<organism evidence="2 3">
    <name type="scientific">Paraclostridium bifermentans ATCC 638 = DSM 14991</name>
    <dbReference type="NCBI Taxonomy" id="1233171"/>
    <lineage>
        <taxon>Bacteria</taxon>
        <taxon>Bacillati</taxon>
        <taxon>Bacillota</taxon>
        <taxon>Clostridia</taxon>
        <taxon>Peptostreptococcales</taxon>
        <taxon>Peptostreptococcaceae</taxon>
        <taxon>Paraclostridium</taxon>
    </lineage>
</organism>
<dbReference type="AlphaFoldDB" id="T4VNG3"/>
<accession>T4VNG3</accession>
<evidence type="ECO:0000313" key="3">
    <source>
        <dbReference type="Proteomes" id="UP000015688"/>
    </source>
</evidence>
<evidence type="ECO:0000256" key="1">
    <source>
        <dbReference type="SAM" id="Phobius"/>
    </source>
</evidence>
<evidence type="ECO:0000313" key="2">
    <source>
        <dbReference type="EMBL" id="EQK42660.1"/>
    </source>
</evidence>
<proteinExistence type="predicted"/>
<sequence length="235" mass="27564">MIKKNEHTESQALITFEGQFKHKMKLCFIFFIILIGASIAGVIFIDNSLSTFISSCAIGLSCSYITGWYISYLADKQTACLLEIDYKISKIDEFINECKFETNIYSYSSIEHPKQINIYNLSSDCSKEYFACLVRMSDVFSSILECDIWDFSNIQVNFYTDDSNYEKLTLSEFKYRLNNYFQEQYEKYNNVNLSVIQCNNMFMNAMTVIRELNKIKKELIEEKENIIFKKKIKGK</sequence>
<dbReference type="RefSeq" id="WP_021432780.1">
    <property type="nucleotide sequence ID" value="NZ_AVNC01000015.1"/>
</dbReference>
<dbReference type="PATRIC" id="fig|1233171.3.peg.1496"/>
<comment type="caution">
    <text evidence="2">The sequence shown here is derived from an EMBL/GenBank/DDBJ whole genome shotgun (WGS) entry which is preliminary data.</text>
</comment>
<gene>
    <name evidence="2" type="ORF">C672_1604</name>
</gene>
<protein>
    <submittedName>
        <fullName evidence="2">Uncharacterized protein</fullName>
    </submittedName>
</protein>
<feature type="transmembrane region" description="Helical" evidence="1">
    <location>
        <begin position="26"/>
        <end position="45"/>
    </location>
</feature>
<dbReference type="EMBL" id="AVNC01000015">
    <property type="protein sequence ID" value="EQK42660.1"/>
    <property type="molecule type" value="Genomic_DNA"/>
</dbReference>
<keyword evidence="1" id="KW-1133">Transmembrane helix</keyword>
<name>T4VNG3_PARBF</name>
<keyword evidence="1" id="KW-0812">Transmembrane</keyword>